<dbReference type="STRING" id="571915.CMUST_09145"/>
<dbReference type="Pfam" id="PF11248">
    <property type="entry name" value="DUF3046"/>
    <property type="match status" value="1"/>
</dbReference>
<reference evidence="2" key="2">
    <citation type="submission" date="2015-05" db="EMBL/GenBank/DDBJ databases">
        <title>Complete genome sequence of Corynebacterium mustelae DSM 45274, isolated from various tissues of a male ferret with lethal sepsis.</title>
        <authorList>
            <person name="Ruckert C."/>
            <person name="Albersmeier A."/>
            <person name="Winkler A."/>
            <person name="Tauch A."/>
        </authorList>
    </citation>
    <scope>NUCLEOTIDE SEQUENCE [LARGE SCALE GENOMIC DNA]</scope>
    <source>
        <strain evidence="2">DSM 45274</strain>
    </source>
</reference>
<gene>
    <name evidence="1" type="ORF">CMUST_09145</name>
</gene>
<reference evidence="1 2" key="1">
    <citation type="journal article" date="2015" name="Genome Announc.">
        <title>Complete Genome Sequence of the Type Strain Corynebacterium mustelae DSM 45274, Isolated from Various Tissues of a Male Ferret with Lethal Sepsis.</title>
        <authorList>
            <person name="Ruckert C."/>
            <person name="Eimer J."/>
            <person name="Winkler A."/>
            <person name="Tauch A."/>
        </authorList>
    </citation>
    <scope>NUCLEOTIDE SEQUENCE [LARGE SCALE GENOMIC DNA]</scope>
    <source>
        <strain evidence="1 2">DSM 45274</strain>
    </source>
</reference>
<dbReference type="Proteomes" id="UP000035199">
    <property type="component" value="Chromosome"/>
</dbReference>
<organism evidence="1 2">
    <name type="scientific">Corynebacterium mustelae</name>
    <dbReference type="NCBI Taxonomy" id="571915"/>
    <lineage>
        <taxon>Bacteria</taxon>
        <taxon>Bacillati</taxon>
        <taxon>Actinomycetota</taxon>
        <taxon>Actinomycetes</taxon>
        <taxon>Mycobacteriales</taxon>
        <taxon>Corynebacteriaceae</taxon>
        <taxon>Corynebacterium</taxon>
    </lineage>
</organism>
<dbReference type="AlphaFoldDB" id="A0A0G3GYE9"/>
<proteinExistence type="predicted"/>
<keyword evidence="2" id="KW-1185">Reference proteome</keyword>
<dbReference type="InterPro" id="IPR021408">
    <property type="entry name" value="DUF3046"/>
</dbReference>
<dbReference type="KEGG" id="cmv:CMUST_09145"/>
<evidence type="ECO:0000313" key="2">
    <source>
        <dbReference type="Proteomes" id="UP000035199"/>
    </source>
</evidence>
<accession>A0A0G3GYE9</accession>
<sequence length="70" mass="8020">MRMRLTQFQKLITDEFGDQYGAWITHSHVVAGTGKTPNALIEEGIDPAAVWEKMCEDFQIPPERWLGKDD</sequence>
<dbReference type="EMBL" id="CP011542">
    <property type="protein sequence ID" value="AKK06146.1"/>
    <property type="molecule type" value="Genomic_DNA"/>
</dbReference>
<evidence type="ECO:0000313" key="1">
    <source>
        <dbReference type="EMBL" id="AKK06146.1"/>
    </source>
</evidence>
<name>A0A0G3GYE9_9CORY</name>
<protein>
    <submittedName>
        <fullName evidence="1">Putative DUF3046 family protein</fullName>
    </submittedName>
</protein>
<dbReference type="PATRIC" id="fig|571915.4.peg.1939"/>